<comment type="subcellular location">
    <subcellularLocation>
        <location evidence="1">Membrane</location>
        <topology evidence="1">Multi-pass membrane protein</topology>
    </subcellularLocation>
</comment>
<evidence type="ECO:0000256" key="1">
    <source>
        <dbReference type="ARBA" id="ARBA00004141"/>
    </source>
</evidence>
<dbReference type="InterPro" id="IPR005829">
    <property type="entry name" value="Sugar_transporter_CS"/>
</dbReference>
<dbReference type="Pfam" id="PF00083">
    <property type="entry name" value="Sugar_tr"/>
    <property type="match status" value="1"/>
</dbReference>
<evidence type="ECO:0000256" key="9">
    <source>
        <dbReference type="SAM" id="Phobius"/>
    </source>
</evidence>
<proteinExistence type="inferred from homology"/>
<dbReference type="PANTHER" id="PTHR48022">
    <property type="entry name" value="PLASTIDIC GLUCOSE TRANSPORTER 4"/>
    <property type="match status" value="1"/>
</dbReference>
<dbReference type="EMBL" id="KN847319">
    <property type="protein sequence ID" value="KIW55570.1"/>
    <property type="molecule type" value="Genomic_DNA"/>
</dbReference>
<feature type="transmembrane region" description="Helical" evidence="9">
    <location>
        <begin position="144"/>
        <end position="162"/>
    </location>
</feature>
<accession>A0A0D2ELN4</accession>
<feature type="transmembrane region" description="Helical" evidence="9">
    <location>
        <begin position="60"/>
        <end position="79"/>
    </location>
</feature>
<dbReference type="GO" id="GO:0016020">
    <property type="term" value="C:membrane"/>
    <property type="evidence" value="ECO:0007669"/>
    <property type="project" value="UniProtKB-SubCell"/>
</dbReference>
<dbReference type="InterPro" id="IPR050360">
    <property type="entry name" value="MFS_Sugar_Transporters"/>
</dbReference>
<dbReference type="AlphaFoldDB" id="A0A0D2ELN4"/>
<keyword evidence="10" id="KW-0732">Signal</keyword>
<keyword evidence="4 9" id="KW-0812">Transmembrane</keyword>
<dbReference type="GO" id="GO:0005351">
    <property type="term" value="F:carbohydrate:proton symporter activity"/>
    <property type="evidence" value="ECO:0007669"/>
    <property type="project" value="TreeGrafter"/>
</dbReference>
<feature type="domain" description="Major facilitator superfamily (MFS) profile" evidence="11">
    <location>
        <begin position="17"/>
        <end position="468"/>
    </location>
</feature>
<evidence type="ECO:0000256" key="5">
    <source>
        <dbReference type="ARBA" id="ARBA00022989"/>
    </source>
</evidence>
<evidence type="ECO:0000256" key="2">
    <source>
        <dbReference type="ARBA" id="ARBA00010992"/>
    </source>
</evidence>
<dbReference type="RefSeq" id="XP_013316154.1">
    <property type="nucleotide sequence ID" value="XM_013460700.1"/>
</dbReference>
<organism evidence="12 13">
    <name type="scientific">Exophiala xenobiotica</name>
    <dbReference type="NCBI Taxonomy" id="348802"/>
    <lineage>
        <taxon>Eukaryota</taxon>
        <taxon>Fungi</taxon>
        <taxon>Dikarya</taxon>
        <taxon>Ascomycota</taxon>
        <taxon>Pezizomycotina</taxon>
        <taxon>Eurotiomycetes</taxon>
        <taxon>Chaetothyriomycetidae</taxon>
        <taxon>Chaetothyriales</taxon>
        <taxon>Herpotrichiellaceae</taxon>
        <taxon>Exophiala</taxon>
    </lineage>
</organism>
<evidence type="ECO:0000256" key="7">
    <source>
        <dbReference type="RuleBase" id="RU003346"/>
    </source>
</evidence>
<evidence type="ECO:0000256" key="10">
    <source>
        <dbReference type="SAM" id="SignalP"/>
    </source>
</evidence>
<feature type="transmembrane region" description="Helical" evidence="9">
    <location>
        <begin position="86"/>
        <end position="106"/>
    </location>
</feature>
<evidence type="ECO:0000256" key="4">
    <source>
        <dbReference type="ARBA" id="ARBA00022692"/>
    </source>
</evidence>
<sequence>MRLWKHSFAGKTLVFAVTAASCQAFLLLGYDQGVMGGIIGANNEFGQDFNHPDADMQGNITALYDIGCVVGSIITYFVGERLGRRTLLILGGSIMIIGNAILGPSYTVGQLIVGRIVTGIGNGMNSSTAPVYLSECSPASHRGVLNTFQGTVTILGVVIAYWPDYGLSFSSSSIQWRFPLAFQAVFAILLVLQVIGLPETPRWLVQRDRLEDAKTTVTALLGTSEDDPKVTGTLLDIRSVVEKEHKGGPFKFKELFSIHGTQNFRRLMLTISVQFGQQLSGSKLIVRPLSTSTSSLCNMLNYYAPVIYQDQMSLSRELSPILGGCTEVTYLVGSVLPLFVIDKFGRRLLLMFSPAGLCLCFVMVSILLSIGSRGTAYGATAFIFLFQLFYPCTSTGLLTLVQMASGASTRYRAKVQAISSAWNWMFVFVVVKVTPIAMQNIGWRTFVIFAIQNFLFIPMVYCFYPETKGLELEDIPLLFHKGGITGGVFTSRGKTVVPHQHAQQQQIGRDEKTDNEVREVEDRA</sequence>
<feature type="signal peptide" evidence="10">
    <location>
        <begin position="1"/>
        <end position="24"/>
    </location>
</feature>
<evidence type="ECO:0000313" key="12">
    <source>
        <dbReference type="EMBL" id="KIW55570.1"/>
    </source>
</evidence>
<feature type="compositionally biased region" description="Basic and acidic residues" evidence="8">
    <location>
        <begin position="508"/>
        <end position="524"/>
    </location>
</feature>
<reference evidence="12 13" key="1">
    <citation type="submission" date="2015-01" db="EMBL/GenBank/DDBJ databases">
        <title>The Genome Sequence of Exophiala xenobiotica CBS118157.</title>
        <authorList>
            <consortium name="The Broad Institute Genomics Platform"/>
            <person name="Cuomo C."/>
            <person name="de Hoog S."/>
            <person name="Gorbushina A."/>
            <person name="Stielow B."/>
            <person name="Teixiera M."/>
            <person name="Abouelleil A."/>
            <person name="Chapman S.B."/>
            <person name="Priest M."/>
            <person name="Young S.K."/>
            <person name="Wortman J."/>
            <person name="Nusbaum C."/>
            <person name="Birren B."/>
        </authorList>
    </citation>
    <scope>NUCLEOTIDE SEQUENCE [LARGE SCALE GENOMIC DNA]</scope>
    <source>
        <strain evidence="12 13">CBS 118157</strain>
    </source>
</reference>
<feature type="chain" id="PRO_5002241460" description="Major facilitator superfamily (MFS) profile domain-containing protein" evidence="10">
    <location>
        <begin position="25"/>
        <end position="524"/>
    </location>
</feature>
<dbReference type="InterPro" id="IPR003663">
    <property type="entry name" value="Sugar/inositol_transpt"/>
</dbReference>
<comment type="similarity">
    <text evidence="2 7">Belongs to the major facilitator superfamily. Sugar transporter (TC 2.A.1.1) family.</text>
</comment>
<evidence type="ECO:0000256" key="3">
    <source>
        <dbReference type="ARBA" id="ARBA00022448"/>
    </source>
</evidence>
<evidence type="ECO:0000256" key="8">
    <source>
        <dbReference type="SAM" id="MobiDB-lite"/>
    </source>
</evidence>
<name>A0A0D2ELN4_9EURO</name>
<evidence type="ECO:0000313" key="13">
    <source>
        <dbReference type="Proteomes" id="UP000054342"/>
    </source>
</evidence>
<feature type="transmembrane region" description="Helical" evidence="9">
    <location>
        <begin position="348"/>
        <end position="370"/>
    </location>
</feature>
<dbReference type="HOGENOM" id="CLU_001265_30_3_1"/>
<dbReference type="PANTHER" id="PTHR48022:SF28">
    <property type="entry name" value="MAJOR FACILITATOR SUPERFAMILY (MFS) PROFILE DOMAIN-CONTAINING PROTEIN-RELATED"/>
    <property type="match status" value="1"/>
</dbReference>
<dbReference type="PRINTS" id="PR00171">
    <property type="entry name" value="SUGRTRNSPORT"/>
</dbReference>
<dbReference type="NCBIfam" id="TIGR00879">
    <property type="entry name" value="SP"/>
    <property type="match status" value="1"/>
</dbReference>
<evidence type="ECO:0000259" key="11">
    <source>
        <dbReference type="PROSITE" id="PS50850"/>
    </source>
</evidence>
<dbReference type="SUPFAM" id="SSF103473">
    <property type="entry name" value="MFS general substrate transporter"/>
    <property type="match status" value="1"/>
</dbReference>
<keyword evidence="3 7" id="KW-0813">Transport</keyword>
<dbReference type="Proteomes" id="UP000054342">
    <property type="component" value="Unassembled WGS sequence"/>
</dbReference>
<dbReference type="InterPro" id="IPR036259">
    <property type="entry name" value="MFS_trans_sf"/>
</dbReference>
<feature type="region of interest" description="Disordered" evidence="8">
    <location>
        <begin position="499"/>
        <end position="524"/>
    </location>
</feature>
<feature type="transmembrane region" description="Helical" evidence="9">
    <location>
        <begin position="421"/>
        <end position="438"/>
    </location>
</feature>
<dbReference type="Gene3D" id="1.20.1250.20">
    <property type="entry name" value="MFS general substrate transporter like domains"/>
    <property type="match status" value="1"/>
</dbReference>
<feature type="transmembrane region" description="Helical" evidence="9">
    <location>
        <begin position="376"/>
        <end position="401"/>
    </location>
</feature>
<dbReference type="InterPro" id="IPR020846">
    <property type="entry name" value="MFS_dom"/>
</dbReference>
<evidence type="ECO:0000256" key="6">
    <source>
        <dbReference type="ARBA" id="ARBA00023136"/>
    </source>
</evidence>
<feature type="transmembrane region" description="Helical" evidence="9">
    <location>
        <begin position="174"/>
        <end position="197"/>
    </location>
</feature>
<dbReference type="PROSITE" id="PS51257">
    <property type="entry name" value="PROKAR_LIPOPROTEIN"/>
    <property type="match status" value="1"/>
</dbReference>
<dbReference type="InterPro" id="IPR005828">
    <property type="entry name" value="MFS_sugar_transport-like"/>
</dbReference>
<gene>
    <name evidence="12" type="ORF">PV05_04302</name>
</gene>
<keyword evidence="13" id="KW-1185">Reference proteome</keyword>
<dbReference type="PROSITE" id="PS50850">
    <property type="entry name" value="MFS"/>
    <property type="match status" value="1"/>
</dbReference>
<protein>
    <recommendedName>
        <fullName evidence="11">Major facilitator superfamily (MFS) profile domain-containing protein</fullName>
    </recommendedName>
</protein>
<dbReference type="OrthoDB" id="4113902at2759"/>
<dbReference type="PROSITE" id="PS00217">
    <property type="entry name" value="SUGAR_TRANSPORT_2"/>
    <property type="match status" value="1"/>
</dbReference>
<keyword evidence="5 9" id="KW-1133">Transmembrane helix</keyword>
<dbReference type="GeneID" id="25326210"/>
<feature type="transmembrane region" description="Helical" evidence="9">
    <location>
        <begin position="444"/>
        <end position="464"/>
    </location>
</feature>
<keyword evidence="6 9" id="KW-0472">Membrane</keyword>